<dbReference type="PANTHER" id="PTHR24376:SF235">
    <property type="entry name" value="C2H2-TYPE DOMAIN-CONTAINING PROTEIN"/>
    <property type="match status" value="1"/>
</dbReference>
<sequence length="765" mass="89774">MFASHTAYTTATDTTATDTTATTFAGTSTTIPGPTLTQLSTISSHNAKRNFHRKVTLKKHDNNAVFIHENIYDNMLKCKLCEDIFLSNKEFNKHAKLEHEIKYLCFSCSEVFQDKKLCGRHITKYHTRYCSYCGKRFHVEASLEKHVLEFHLNSHDDIQNIIQNIEVMGLYSENTSNDVDMKYEPQKVDHEVNLYTTTTIADDASFLYETLQCDSGATIIRCKECGQTYECYTAFRFHAQIIHHEWLCFVCCQVFTSAKLRGKHMRQRHTRDYSCILCSKKYYDRIGLSEHFRSKHPDEGFPRIKTNLPQTNLPQTSISLQKSETPQSVDVQEVSIIHEIIPRQSSSDGIPPYQLECKICKKIFDTHKQFNRHANHLHDCKYLCPFCSQIFSQKELKRDHIKWDHVVSCQVCGKKLRSETGLKKHLEAKHSQMNIDSHQKEIAHSTLLRPISEEPISARLRSRYRKKEKFSYNEDDDMQEVFIHEIIPYEFSSDKKPPYKLKCTICEEIYVSHKLFNSHAIILHDYKFLCDICSQVFSQKALKKEHTRRNHDVACQVCEKKFHNEIGLRSHLKAKHNQISINSHQEETTYLEEDHAFNAFNCQTCRKEFRNETSLMNHCRSKKHQPIISISRQEETTYSEEHVKLDHTVTCQVCKKVFSNEMSLMNHCRSKNHHQSHQEETAYSTLLQSTLEEPISARLRSKNNKNFLELKDSSDDDEYGKNDNMKQEESEYRLRSYAFRPFEEDIDSFFDDDDRISINYNHYNN</sequence>
<dbReference type="InterPro" id="IPR036236">
    <property type="entry name" value="Znf_C2H2_sf"/>
</dbReference>
<keyword evidence="2" id="KW-0479">Metal-binding</keyword>
<feature type="domain" description="C2H2-type" evidence="9">
    <location>
        <begin position="128"/>
        <end position="156"/>
    </location>
</feature>
<dbReference type="InterPro" id="IPR022755">
    <property type="entry name" value="Znf_C2H2_jaz"/>
</dbReference>
<feature type="domain" description="C2H2-type" evidence="9">
    <location>
        <begin position="407"/>
        <end position="435"/>
    </location>
</feature>
<evidence type="ECO:0000256" key="2">
    <source>
        <dbReference type="ARBA" id="ARBA00022723"/>
    </source>
</evidence>
<feature type="domain" description="C2H2-type" evidence="9">
    <location>
        <begin position="649"/>
        <end position="679"/>
    </location>
</feature>
<dbReference type="Pfam" id="PF12171">
    <property type="entry name" value="zf-C2H2_jaz"/>
    <property type="match status" value="2"/>
</dbReference>
<dbReference type="GO" id="GO:0008270">
    <property type="term" value="F:zinc ion binding"/>
    <property type="evidence" value="ECO:0007669"/>
    <property type="project" value="UniProtKB-KW"/>
</dbReference>
<evidence type="ECO:0000256" key="3">
    <source>
        <dbReference type="ARBA" id="ARBA00022737"/>
    </source>
</evidence>
<evidence type="ECO:0000256" key="5">
    <source>
        <dbReference type="ARBA" id="ARBA00022833"/>
    </source>
</evidence>
<dbReference type="InterPro" id="IPR013087">
    <property type="entry name" value="Znf_C2H2_type"/>
</dbReference>
<dbReference type="AlphaFoldDB" id="A0A397T3G9"/>
<evidence type="ECO:0000256" key="1">
    <source>
        <dbReference type="ARBA" id="ARBA00004123"/>
    </source>
</evidence>
<dbReference type="GO" id="GO:0001228">
    <property type="term" value="F:DNA-binding transcription activator activity, RNA polymerase II-specific"/>
    <property type="evidence" value="ECO:0007669"/>
    <property type="project" value="TreeGrafter"/>
</dbReference>
<keyword evidence="4 7" id="KW-0863">Zinc-finger</keyword>
<accession>A0A397T3G9</accession>
<evidence type="ECO:0000313" key="11">
    <source>
        <dbReference type="Proteomes" id="UP000265703"/>
    </source>
</evidence>
<evidence type="ECO:0000259" key="9">
    <source>
        <dbReference type="PROSITE" id="PS50157"/>
    </source>
</evidence>
<protein>
    <recommendedName>
        <fullName evidence="9">C2H2-type domain-containing protein</fullName>
    </recommendedName>
</protein>
<feature type="domain" description="C2H2-type" evidence="9">
    <location>
        <begin position="273"/>
        <end position="301"/>
    </location>
</feature>
<dbReference type="PANTHER" id="PTHR24376">
    <property type="entry name" value="ZINC FINGER PROTEIN"/>
    <property type="match status" value="1"/>
</dbReference>
<dbReference type="OrthoDB" id="2374457at2759"/>
<feature type="region of interest" description="Disordered" evidence="8">
    <location>
        <begin position="708"/>
        <end position="727"/>
    </location>
</feature>
<keyword evidence="6" id="KW-0539">Nucleus</keyword>
<evidence type="ECO:0000256" key="7">
    <source>
        <dbReference type="PROSITE-ProRule" id="PRU00042"/>
    </source>
</evidence>
<organism evidence="10 11">
    <name type="scientific">Glomus cerebriforme</name>
    <dbReference type="NCBI Taxonomy" id="658196"/>
    <lineage>
        <taxon>Eukaryota</taxon>
        <taxon>Fungi</taxon>
        <taxon>Fungi incertae sedis</taxon>
        <taxon>Mucoromycota</taxon>
        <taxon>Glomeromycotina</taxon>
        <taxon>Glomeromycetes</taxon>
        <taxon>Glomerales</taxon>
        <taxon>Glomeraceae</taxon>
        <taxon>Glomus</taxon>
    </lineage>
</organism>
<proteinExistence type="predicted"/>
<dbReference type="STRING" id="658196.A0A397T3G9"/>
<evidence type="ECO:0000256" key="6">
    <source>
        <dbReference type="ARBA" id="ARBA00023242"/>
    </source>
</evidence>
<dbReference type="GO" id="GO:0000978">
    <property type="term" value="F:RNA polymerase II cis-regulatory region sequence-specific DNA binding"/>
    <property type="evidence" value="ECO:0007669"/>
    <property type="project" value="TreeGrafter"/>
</dbReference>
<feature type="domain" description="C2H2-type" evidence="9">
    <location>
        <begin position="553"/>
        <end position="576"/>
    </location>
</feature>
<dbReference type="SUPFAM" id="SSF57667">
    <property type="entry name" value="beta-beta-alpha zinc fingers"/>
    <property type="match status" value="2"/>
</dbReference>
<dbReference type="EMBL" id="QKYT01000140">
    <property type="protein sequence ID" value="RIA91899.1"/>
    <property type="molecule type" value="Genomic_DNA"/>
</dbReference>
<keyword evidence="3" id="KW-0677">Repeat</keyword>
<dbReference type="PROSITE" id="PS50157">
    <property type="entry name" value="ZINC_FINGER_C2H2_2"/>
    <property type="match status" value="7"/>
</dbReference>
<dbReference type="Gene3D" id="3.30.160.60">
    <property type="entry name" value="Classic Zinc Finger"/>
    <property type="match status" value="4"/>
</dbReference>
<evidence type="ECO:0000256" key="4">
    <source>
        <dbReference type="ARBA" id="ARBA00022771"/>
    </source>
</evidence>
<keyword evidence="5" id="KW-0862">Zinc</keyword>
<dbReference type="GO" id="GO:0005634">
    <property type="term" value="C:nucleus"/>
    <property type="evidence" value="ECO:0007669"/>
    <property type="project" value="UniProtKB-SubCell"/>
</dbReference>
<feature type="domain" description="C2H2-type" evidence="9">
    <location>
        <begin position="528"/>
        <end position="551"/>
    </location>
</feature>
<reference evidence="10 11" key="1">
    <citation type="submission" date="2018-06" db="EMBL/GenBank/DDBJ databases">
        <title>Comparative genomics reveals the genomic features of Rhizophagus irregularis, R. cerebriforme, R. diaphanum and Gigaspora rosea, and their symbiotic lifestyle signature.</title>
        <authorList>
            <person name="Morin E."/>
            <person name="San Clemente H."/>
            <person name="Chen E.C.H."/>
            <person name="De La Providencia I."/>
            <person name="Hainaut M."/>
            <person name="Kuo A."/>
            <person name="Kohler A."/>
            <person name="Murat C."/>
            <person name="Tang N."/>
            <person name="Roy S."/>
            <person name="Loubradou J."/>
            <person name="Henrissat B."/>
            <person name="Grigoriev I.V."/>
            <person name="Corradi N."/>
            <person name="Roux C."/>
            <person name="Martin F.M."/>
        </authorList>
    </citation>
    <scope>NUCLEOTIDE SEQUENCE [LARGE SCALE GENOMIC DNA]</scope>
    <source>
        <strain evidence="10 11">DAOM 227022</strain>
    </source>
</reference>
<evidence type="ECO:0000256" key="8">
    <source>
        <dbReference type="SAM" id="MobiDB-lite"/>
    </source>
</evidence>
<dbReference type="SMART" id="SM00355">
    <property type="entry name" value="ZnF_C2H2"/>
    <property type="match status" value="14"/>
</dbReference>
<dbReference type="Proteomes" id="UP000265703">
    <property type="component" value="Unassembled WGS sequence"/>
</dbReference>
<dbReference type="Pfam" id="PF12874">
    <property type="entry name" value="zf-met"/>
    <property type="match status" value="1"/>
</dbReference>
<keyword evidence="11" id="KW-1185">Reference proteome</keyword>
<comment type="caution">
    <text evidence="10">The sequence shown here is derived from an EMBL/GenBank/DDBJ whole genome shotgun (WGS) entry which is preliminary data.</text>
</comment>
<feature type="domain" description="C2H2-type" evidence="9">
    <location>
        <begin position="600"/>
        <end position="624"/>
    </location>
</feature>
<evidence type="ECO:0000313" key="10">
    <source>
        <dbReference type="EMBL" id="RIA91899.1"/>
    </source>
</evidence>
<gene>
    <name evidence="10" type="ORF">C1645_766431</name>
</gene>
<comment type="subcellular location">
    <subcellularLocation>
        <location evidence="1">Nucleus</location>
    </subcellularLocation>
</comment>
<dbReference type="PROSITE" id="PS00028">
    <property type="entry name" value="ZINC_FINGER_C2H2_1"/>
    <property type="match status" value="10"/>
</dbReference>
<name>A0A397T3G9_9GLOM</name>